<dbReference type="SUPFAM" id="SSF102712">
    <property type="entry name" value="JAB1/MPN domain"/>
    <property type="match status" value="1"/>
</dbReference>
<accession>A0ABS7QHS9</accession>
<evidence type="ECO:0000313" key="2">
    <source>
        <dbReference type="Proteomes" id="UP000778578"/>
    </source>
</evidence>
<keyword evidence="2" id="KW-1185">Reference proteome</keyword>
<reference evidence="1 2" key="1">
    <citation type="submission" date="2021-08" db="EMBL/GenBank/DDBJ databases">
        <title>WGS of actinomycetes from Thailand.</title>
        <authorList>
            <person name="Thawai C."/>
        </authorList>
    </citation>
    <scope>NUCLEOTIDE SEQUENCE [LARGE SCALE GENOMIC DNA]</scope>
    <source>
        <strain evidence="1 2">PLK6-54</strain>
    </source>
</reference>
<protein>
    <submittedName>
        <fullName evidence="1">Mov34/MPN/PAD-1 family protein</fullName>
    </submittedName>
</protein>
<dbReference type="RefSeq" id="WP_222969261.1">
    <property type="nucleotide sequence ID" value="NZ_JAINZZ010000084.1"/>
</dbReference>
<gene>
    <name evidence="1" type="ORF">K7862_34540</name>
</gene>
<organism evidence="1 2">
    <name type="scientific">Actinacidiphila acidipaludis</name>
    <dbReference type="NCBI Taxonomy" id="2873382"/>
    <lineage>
        <taxon>Bacteria</taxon>
        <taxon>Bacillati</taxon>
        <taxon>Actinomycetota</taxon>
        <taxon>Actinomycetes</taxon>
        <taxon>Kitasatosporales</taxon>
        <taxon>Streptomycetaceae</taxon>
        <taxon>Actinacidiphila</taxon>
    </lineage>
</organism>
<comment type="caution">
    <text evidence="1">The sequence shown here is derived from an EMBL/GenBank/DDBJ whole genome shotgun (WGS) entry which is preliminary data.</text>
</comment>
<dbReference type="Proteomes" id="UP000778578">
    <property type="component" value="Unassembled WGS sequence"/>
</dbReference>
<proteinExistence type="predicted"/>
<dbReference type="EMBL" id="JAINZZ010000084">
    <property type="protein sequence ID" value="MBY8882718.1"/>
    <property type="molecule type" value="Genomic_DNA"/>
</dbReference>
<name>A0ABS7QHS9_9ACTN</name>
<evidence type="ECO:0000313" key="1">
    <source>
        <dbReference type="EMBL" id="MBY8882718.1"/>
    </source>
</evidence>
<sequence length="166" mass="18158">MITSQEMLILPTGALDPVVAAVEEHGLADRETGALLLTKRSAPGVTVVAVTGQVGIERSSRRFVVSAAAYDRLFTYAEQRSYQVRAMIHSHPREAFLSQTDRMYSLQVPGFVSAVIPNYASPPADPASWGWWRFEGDWQLCPVPFVGAGLPSARTVVFDAEGVDEY</sequence>
<dbReference type="Gene3D" id="3.40.140.10">
    <property type="entry name" value="Cytidine Deaminase, domain 2"/>
    <property type="match status" value="1"/>
</dbReference>